<dbReference type="GO" id="GO:0004820">
    <property type="term" value="F:glycine-tRNA ligase activity"/>
    <property type="evidence" value="ECO:0007669"/>
    <property type="project" value="UniProtKB-UniRule"/>
</dbReference>
<dbReference type="GO" id="GO:0004814">
    <property type="term" value="F:arginine-tRNA ligase activity"/>
    <property type="evidence" value="ECO:0007669"/>
    <property type="project" value="InterPro"/>
</dbReference>
<dbReference type="SUPFAM" id="SSF109604">
    <property type="entry name" value="HD-domain/PDEase-like"/>
    <property type="match status" value="1"/>
</dbReference>
<evidence type="ECO:0000256" key="2">
    <source>
        <dbReference type="ARBA" id="ARBA00008226"/>
    </source>
</evidence>
<evidence type="ECO:0000313" key="13">
    <source>
        <dbReference type="EMBL" id="SEI85393.1"/>
    </source>
</evidence>
<comment type="catalytic activity">
    <reaction evidence="10 11">
        <text>tRNA(Gly) + glycine + ATP = glycyl-tRNA(Gly) + AMP + diphosphate</text>
        <dbReference type="Rhea" id="RHEA:16013"/>
        <dbReference type="Rhea" id="RHEA-COMP:9664"/>
        <dbReference type="Rhea" id="RHEA-COMP:9683"/>
        <dbReference type="ChEBI" id="CHEBI:30616"/>
        <dbReference type="ChEBI" id="CHEBI:33019"/>
        <dbReference type="ChEBI" id="CHEBI:57305"/>
        <dbReference type="ChEBI" id="CHEBI:78442"/>
        <dbReference type="ChEBI" id="CHEBI:78522"/>
        <dbReference type="ChEBI" id="CHEBI:456215"/>
        <dbReference type="EC" id="6.1.1.14"/>
    </reaction>
</comment>
<dbReference type="Proteomes" id="UP000242999">
    <property type="component" value="Unassembled WGS sequence"/>
</dbReference>
<evidence type="ECO:0000259" key="12">
    <source>
        <dbReference type="SMART" id="SM00836"/>
    </source>
</evidence>
<evidence type="ECO:0000256" key="9">
    <source>
        <dbReference type="ARBA" id="ARBA00023146"/>
    </source>
</evidence>
<dbReference type="EC" id="6.1.1.14" evidence="11"/>
<reference evidence="14" key="1">
    <citation type="submission" date="2016-10" db="EMBL/GenBank/DDBJ databases">
        <authorList>
            <person name="Varghese N."/>
            <person name="Submissions S."/>
        </authorList>
    </citation>
    <scope>NUCLEOTIDE SEQUENCE [LARGE SCALE GENOMIC DNA]</scope>
    <source>
        <strain evidence="14">DSM 7165</strain>
    </source>
</reference>
<keyword evidence="4 11" id="KW-0963">Cytoplasm</keyword>
<dbReference type="RefSeq" id="WP_093311685.1">
    <property type="nucleotide sequence ID" value="NZ_FNYH01000013.1"/>
</dbReference>
<dbReference type="EMBL" id="FNYH01000013">
    <property type="protein sequence ID" value="SEI85393.1"/>
    <property type="molecule type" value="Genomic_DNA"/>
</dbReference>
<dbReference type="STRING" id="64971.SAMN05421831_11323"/>
<comment type="similarity">
    <text evidence="2 11">Belongs to the class-II aminoacyl-tRNA synthetase family.</text>
</comment>
<name>A0A1H6TZC2_9GAMM</name>
<dbReference type="AlphaFoldDB" id="A0A1H6TZC2"/>
<dbReference type="Pfam" id="PF05746">
    <property type="entry name" value="DALR_1"/>
    <property type="match status" value="1"/>
</dbReference>
<keyword evidence="7 11" id="KW-0067">ATP-binding</keyword>
<sequence>MADARDFLVELGGEELPPKALQALSEAFAQGLQSALDKAGLSYTSVTAYNTPRRLAVYVQDLALAQADREIERRGPALQAAFDAQGAPTKALQGFARSCQVDVSDLIELQTDKGTWMGYRYTQTGEATKNLLPEMVAKAVDQLPVPKRMRWGASRVEFSRPVHWLVMLLGEDIVPAQVLGLQAGRHTRGHRVHSNTNIELTQASGYLETLYQAKVMVDPKARSERIRAQVLEQAAQYQGTAVIDEDLLDEVNGLVEWPVALTGSFEQAFLQVPAECLISSMKANQKYFHMLDAQGNLLAHFITIANLESQDPQQVIHGNEKVIRPRLADAAFFFATDKKQPLDARIPALKNVVFQQQLGSLYAKTQRIKQLAAYIGEQLQADVAAIERAADLSKCDLVTEMVLEFPELQGIMGYHYALDAQEAPEVAQALNEQYMPRHAGDALPETMTGMALALADRLDTLVGIFALGQRPTGDKDPFGLRRASLGVLNILVHRQLDLDLKDLLTRAAAAHTQLPQAQDAVEAVLEYMLERFRAWYQAQSIGVEVVTSVRARGVTHPLDFDRRVQAVASFMQHPAAPALAAANKRVANLLTKETPAADAQVQTELLTEAAEIALAQAIAAKRTEIAPLAAQADYQGILASLAELGAPVDAFFEQVMVMAEDTQVRANRLALLAALQALFLEVADIAVLPTLA</sequence>
<keyword evidence="9 11" id="KW-0030">Aminoacyl-tRNA synthetase</keyword>
<comment type="subunit">
    <text evidence="3 11">Tetramer of two alpha and two beta subunits.</text>
</comment>
<evidence type="ECO:0000256" key="11">
    <source>
        <dbReference type="HAMAP-Rule" id="MF_00255"/>
    </source>
</evidence>
<evidence type="ECO:0000256" key="5">
    <source>
        <dbReference type="ARBA" id="ARBA00022598"/>
    </source>
</evidence>
<evidence type="ECO:0000313" key="14">
    <source>
        <dbReference type="Proteomes" id="UP000242999"/>
    </source>
</evidence>
<organism evidence="13 14">
    <name type="scientific">Allopseudospirillum japonicum</name>
    <dbReference type="NCBI Taxonomy" id="64971"/>
    <lineage>
        <taxon>Bacteria</taxon>
        <taxon>Pseudomonadati</taxon>
        <taxon>Pseudomonadota</taxon>
        <taxon>Gammaproteobacteria</taxon>
        <taxon>Oceanospirillales</taxon>
        <taxon>Oceanospirillaceae</taxon>
        <taxon>Allopseudospirillum</taxon>
    </lineage>
</organism>
<dbReference type="Pfam" id="PF02092">
    <property type="entry name" value="tRNA_synt_2f"/>
    <property type="match status" value="1"/>
</dbReference>
<evidence type="ECO:0000256" key="10">
    <source>
        <dbReference type="ARBA" id="ARBA00047937"/>
    </source>
</evidence>
<keyword evidence="8 11" id="KW-0648">Protein biosynthesis</keyword>
<dbReference type="PRINTS" id="PR01045">
    <property type="entry name" value="TRNASYNTHGB"/>
</dbReference>
<dbReference type="PANTHER" id="PTHR30075:SF2">
    <property type="entry name" value="GLYCINE--TRNA LIGASE, CHLOROPLASTIC_MITOCHONDRIAL 2"/>
    <property type="match status" value="1"/>
</dbReference>
<dbReference type="InterPro" id="IPR015944">
    <property type="entry name" value="Gly-tRNA-synth_bsu"/>
</dbReference>
<accession>A0A1H6TZC2</accession>
<keyword evidence="14" id="KW-1185">Reference proteome</keyword>
<dbReference type="SMART" id="SM00836">
    <property type="entry name" value="DALR_1"/>
    <property type="match status" value="1"/>
</dbReference>
<evidence type="ECO:0000256" key="6">
    <source>
        <dbReference type="ARBA" id="ARBA00022741"/>
    </source>
</evidence>
<proteinExistence type="inferred from homology"/>
<protein>
    <recommendedName>
        <fullName evidence="11">Glycine--tRNA ligase beta subunit</fullName>
        <ecNumber evidence="11">6.1.1.14</ecNumber>
    </recommendedName>
    <alternativeName>
        <fullName evidence="11">Glycyl-tRNA synthetase beta subunit</fullName>
        <shortName evidence="11">GlyRS</shortName>
    </alternativeName>
</protein>
<gene>
    <name evidence="11" type="primary">glyS</name>
    <name evidence="13" type="ORF">SAMN05421831_11323</name>
</gene>
<evidence type="ECO:0000256" key="1">
    <source>
        <dbReference type="ARBA" id="ARBA00004496"/>
    </source>
</evidence>
<dbReference type="GO" id="GO:0005829">
    <property type="term" value="C:cytosol"/>
    <property type="evidence" value="ECO:0007669"/>
    <property type="project" value="TreeGrafter"/>
</dbReference>
<dbReference type="InterPro" id="IPR006194">
    <property type="entry name" value="Gly-tRNA-synth_heterodimer"/>
</dbReference>
<evidence type="ECO:0000256" key="3">
    <source>
        <dbReference type="ARBA" id="ARBA00011209"/>
    </source>
</evidence>
<dbReference type="HAMAP" id="MF_00255">
    <property type="entry name" value="Gly_tRNA_synth_beta"/>
    <property type="match status" value="1"/>
</dbReference>
<dbReference type="PROSITE" id="PS50861">
    <property type="entry name" value="AA_TRNA_LIGASE_II_GLYAB"/>
    <property type="match status" value="1"/>
</dbReference>
<dbReference type="NCBIfam" id="TIGR00211">
    <property type="entry name" value="glyS"/>
    <property type="match status" value="1"/>
</dbReference>
<dbReference type="GO" id="GO:0006426">
    <property type="term" value="P:glycyl-tRNA aminoacylation"/>
    <property type="evidence" value="ECO:0007669"/>
    <property type="project" value="UniProtKB-UniRule"/>
</dbReference>
<evidence type="ECO:0000256" key="8">
    <source>
        <dbReference type="ARBA" id="ARBA00022917"/>
    </source>
</evidence>
<keyword evidence="5 11" id="KW-0436">Ligase</keyword>
<dbReference type="PANTHER" id="PTHR30075">
    <property type="entry name" value="GLYCYL-TRNA SYNTHETASE"/>
    <property type="match status" value="1"/>
</dbReference>
<dbReference type="GO" id="GO:0006420">
    <property type="term" value="P:arginyl-tRNA aminoacylation"/>
    <property type="evidence" value="ECO:0007669"/>
    <property type="project" value="InterPro"/>
</dbReference>
<evidence type="ECO:0000256" key="7">
    <source>
        <dbReference type="ARBA" id="ARBA00022840"/>
    </source>
</evidence>
<feature type="domain" description="DALR anticodon binding" evidence="12">
    <location>
        <begin position="585"/>
        <end position="688"/>
    </location>
</feature>
<evidence type="ECO:0000256" key="4">
    <source>
        <dbReference type="ARBA" id="ARBA00022490"/>
    </source>
</evidence>
<dbReference type="Gene3D" id="1.10.730.10">
    <property type="entry name" value="Isoleucyl-tRNA Synthetase, Domain 1"/>
    <property type="match status" value="1"/>
</dbReference>
<keyword evidence="6 11" id="KW-0547">Nucleotide-binding</keyword>
<dbReference type="GO" id="GO:0005524">
    <property type="term" value="F:ATP binding"/>
    <property type="evidence" value="ECO:0007669"/>
    <property type="project" value="UniProtKB-UniRule"/>
</dbReference>
<dbReference type="OrthoDB" id="9775440at2"/>
<comment type="subcellular location">
    <subcellularLocation>
        <location evidence="1 11">Cytoplasm</location>
    </subcellularLocation>
</comment>
<dbReference type="InterPro" id="IPR008909">
    <property type="entry name" value="DALR_anticod-bd"/>
</dbReference>